<reference evidence="3 4" key="1">
    <citation type="submission" date="2020-08" db="EMBL/GenBank/DDBJ databases">
        <title>Streptomyces sp. PSKA01 genome sequencing and assembly.</title>
        <authorList>
            <person name="Mandal S."/>
            <person name="Maiti P.K."/>
            <person name="Das P."/>
        </authorList>
    </citation>
    <scope>NUCLEOTIDE SEQUENCE [LARGE SCALE GENOMIC DNA]</scope>
    <source>
        <strain evidence="3 4">PSKA01</strain>
    </source>
</reference>
<dbReference type="GO" id="GO:0004867">
    <property type="term" value="F:serine-type endopeptidase inhibitor activity"/>
    <property type="evidence" value="ECO:0007669"/>
    <property type="project" value="InterPro"/>
</dbReference>
<dbReference type="InterPro" id="IPR023796">
    <property type="entry name" value="Serpin_dom"/>
</dbReference>
<dbReference type="EMBL" id="JACMSF010000003">
    <property type="protein sequence ID" value="MBC2900722.1"/>
    <property type="molecule type" value="Genomic_DNA"/>
</dbReference>
<evidence type="ECO:0000313" key="3">
    <source>
        <dbReference type="EMBL" id="MBC2900722.1"/>
    </source>
</evidence>
<dbReference type="Gene3D" id="3.30.497.10">
    <property type="entry name" value="Antithrombin, subunit I, domain 2"/>
    <property type="match status" value="2"/>
</dbReference>
<comment type="caution">
    <text evidence="3">The sequence shown here is derived from an EMBL/GenBank/DDBJ whole genome shotgun (WGS) entry which is preliminary data.</text>
</comment>
<name>A0A7X1IZW9_9ACTN</name>
<dbReference type="Pfam" id="PF00079">
    <property type="entry name" value="Serpin"/>
    <property type="match status" value="1"/>
</dbReference>
<evidence type="ECO:0000313" key="4">
    <source>
        <dbReference type="Proteomes" id="UP000584670"/>
    </source>
</evidence>
<evidence type="ECO:0000259" key="2">
    <source>
        <dbReference type="SMART" id="SM00093"/>
    </source>
</evidence>
<dbReference type="InterPro" id="IPR000215">
    <property type="entry name" value="Serpin_fam"/>
</dbReference>
<organism evidence="3 4">
    <name type="scientific">Streptomyces cupreus</name>
    <dbReference type="NCBI Taxonomy" id="2759956"/>
    <lineage>
        <taxon>Bacteria</taxon>
        <taxon>Bacillati</taxon>
        <taxon>Actinomycetota</taxon>
        <taxon>Actinomycetes</taxon>
        <taxon>Kitasatosporales</taxon>
        <taxon>Streptomycetaceae</taxon>
        <taxon>Streptomyces</taxon>
    </lineage>
</organism>
<dbReference type="AlphaFoldDB" id="A0A7X1IZW9"/>
<keyword evidence="4" id="KW-1185">Reference proteome</keyword>
<proteinExistence type="inferred from homology"/>
<evidence type="ECO:0000256" key="1">
    <source>
        <dbReference type="RuleBase" id="RU000411"/>
    </source>
</evidence>
<dbReference type="PANTHER" id="PTHR11461:SF211">
    <property type="entry name" value="GH10112P-RELATED"/>
    <property type="match status" value="1"/>
</dbReference>
<dbReference type="GO" id="GO:0005615">
    <property type="term" value="C:extracellular space"/>
    <property type="evidence" value="ECO:0007669"/>
    <property type="project" value="InterPro"/>
</dbReference>
<comment type="similarity">
    <text evidence="1">Belongs to the serpin family.</text>
</comment>
<dbReference type="InterPro" id="IPR042178">
    <property type="entry name" value="Serpin_sf_1"/>
</dbReference>
<protein>
    <submittedName>
        <fullName evidence="3">Proteinase inhibitor I4 serpin</fullName>
    </submittedName>
</protein>
<dbReference type="SUPFAM" id="SSF56574">
    <property type="entry name" value="Serpins"/>
    <property type="match status" value="2"/>
</dbReference>
<accession>A0A7X1IZW9</accession>
<dbReference type="PANTHER" id="PTHR11461">
    <property type="entry name" value="SERINE PROTEASE INHIBITOR, SERPIN"/>
    <property type="match status" value="1"/>
</dbReference>
<sequence length="401" mass="41839">MVNSVHAVNRLTARWATEVEDATVFSAVGVWPLLAFLTDGAAELTREELAEALGVPADQAASAARELLGALESMVGLDSALGLWTRRTLEPRPEWVAGLPAEAHGVLGGDLGADRKALDAWAAERTDGLVDAMPVELTPLTELVLASALVLRTTWESPFEGGHGLWLGSFGRAGLSRTTEGLDDLGVARTPAGKVTRVVVRGDNGIDVQLLLGEHGMTPGQVLGAGLGCLDDSLRPTAGERLKKGDAGPGLYVSKLPTAQPVPPQLTLDTVEFTLTAGHDLLARPELFGLSCAADPGWGGFPGISAAPLAVGSAAQSVTATFSAEGFRAAAVTAAGIAWLSAPGGDLPYETTKAYVRIDRPFGFLAVHRETRLVLVAGWVTDPKPFDEDEYGYPEDPPVSG</sequence>
<dbReference type="Proteomes" id="UP000584670">
    <property type="component" value="Unassembled WGS sequence"/>
</dbReference>
<gene>
    <name evidence="3" type="ORF">H4N64_03730</name>
</gene>
<dbReference type="SMART" id="SM00093">
    <property type="entry name" value="SERPIN"/>
    <property type="match status" value="1"/>
</dbReference>
<feature type="domain" description="Serpin" evidence="2">
    <location>
        <begin position="9"/>
        <end position="383"/>
    </location>
</feature>
<dbReference type="InterPro" id="IPR036186">
    <property type="entry name" value="Serpin_sf"/>
</dbReference>